<feature type="compositionally biased region" description="Basic and acidic residues" evidence="1">
    <location>
        <begin position="60"/>
        <end position="87"/>
    </location>
</feature>
<dbReference type="AlphaFoldDB" id="A0A8S9QG00"/>
<reference evidence="2" key="1">
    <citation type="submission" date="2019-12" db="EMBL/GenBank/DDBJ databases">
        <title>Genome sequencing and annotation of Brassica cretica.</title>
        <authorList>
            <person name="Studholme D.J."/>
            <person name="Sarris P."/>
        </authorList>
    </citation>
    <scope>NUCLEOTIDE SEQUENCE</scope>
    <source>
        <strain evidence="2">PFS-109/04</strain>
        <tissue evidence="2">Leaf</tissue>
    </source>
</reference>
<gene>
    <name evidence="2" type="ORF">F2Q69_00022159</name>
</gene>
<accession>A0A8S9QG00</accession>
<evidence type="ECO:0000313" key="2">
    <source>
        <dbReference type="EMBL" id="KAF3540736.1"/>
    </source>
</evidence>
<evidence type="ECO:0000256" key="1">
    <source>
        <dbReference type="SAM" id="MobiDB-lite"/>
    </source>
</evidence>
<dbReference type="EMBL" id="QGKX02001290">
    <property type="protein sequence ID" value="KAF3540736.1"/>
    <property type="molecule type" value="Genomic_DNA"/>
</dbReference>
<evidence type="ECO:0000313" key="3">
    <source>
        <dbReference type="Proteomes" id="UP000712600"/>
    </source>
</evidence>
<feature type="region of interest" description="Disordered" evidence="1">
    <location>
        <begin position="1"/>
        <end position="27"/>
    </location>
</feature>
<dbReference type="Proteomes" id="UP000712600">
    <property type="component" value="Unassembled WGS sequence"/>
</dbReference>
<proteinExistence type="predicted"/>
<sequence>MSSSAGRTTRDPLPARMKKQHHRRSNAAWIMRDGLPERTRMKLVNVLTRFELTRVPLPASRREGTDRVTRDGAMRDRLPARMTEKPR</sequence>
<feature type="compositionally biased region" description="Basic residues" evidence="1">
    <location>
        <begin position="16"/>
        <end position="25"/>
    </location>
</feature>
<comment type="caution">
    <text evidence="2">The sequence shown here is derived from an EMBL/GenBank/DDBJ whole genome shotgun (WGS) entry which is preliminary data.</text>
</comment>
<protein>
    <submittedName>
        <fullName evidence="2">Uncharacterized protein</fullName>
    </submittedName>
</protein>
<organism evidence="2 3">
    <name type="scientific">Brassica cretica</name>
    <name type="common">Mustard</name>
    <dbReference type="NCBI Taxonomy" id="69181"/>
    <lineage>
        <taxon>Eukaryota</taxon>
        <taxon>Viridiplantae</taxon>
        <taxon>Streptophyta</taxon>
        <taxon>Embryophyta</taxon>
        <taxon>Tracheophyta</taxon>
        <taxon>Spermatophyta</taxon>
        <taxon>Magnoliopsida</taxon>
        <taxon>eudicotyledons</taxon>
        <taxon>Gunneridae</taxon>
        <taxon>Pentapetalae</taxon>
        <taxon>rosids</taxon>
        <taxon>malvids</taxon>
        <taxon>Brassicales</taxon>
        <taxon>Brassicaceae</taxon>
        <taxon>Brassiceae</taxon>
        <taxon>Brassica</taxon>
    </lineage>
</organism>
<name>A0A8S9QG00_BRACR</name>
<feature type="region of interest" description="Disordered" evidence="1">
    <location>
        <begin position="58"/>
        <end position="87"/>
    </location>
</feature>